<dbReference type="RefSeq" id="WP_073076184.1">
    <property type="nucleotide sequence ID" value="NZ_FQXV01000001.1"/>
</dbReference>
<sequence>MNSEMLKGTIDILILSVLNEQNNYGYEISRIIKARTRGAFEILEATMYLALKRLESQKAIEFYWGTETGGGRRKYFKITEEGKTQLSQLISDWKETSHIVESFI</sequence>
<dbReference type="EMBL" id="FQXV01000001">
    <property type="protein sequence ID" value="SHH66034.1"/>
    <property type="molecule type" value="Genomic_DNA"/>
</dbReference>
<dbReference type="Gene3D" id="1.10.10.10">
    <property type="entry name" value="Winged helix-like DNA-binding domain superfamily/Winged helix DNA-binding domain"/>
    <property type="match status" value="1"/>
</dbReference>
<evidence type="ECO:0000259" key="1">
    <source>
        <dbReference type="Pfam" id="PF03551"/>
    </source>
</evidence>
<name>A0A1M5USW7_9FIRM</name>
<evidence type="ECO:0000313" key="2">
    <source>
        <dbReference type="EMBL" id="SHH66034.1"/>
    </source>
</evidence>
<reference evidence="2 3" key="1">
    <citation type="submission" date="2016-11" db="EMBL/GenBank/DDBJ databases">
        <authorList>
            <person name="Jaros S."/>
            <person name="Januszkiewicz K."/>
            <person name="Wedrychowicz H."/>
        </authorList>
    </citation>
    <scope>NUCLEOTIDE SEQUENCE [LARGE SCALE GENOMIC DNA]</scope>
    <source>
        <strain evidence="2 3">DSM 10068</strain>
    </source>
</reference>
<dbReference type="InterPro" id="IPR036388">
    <property type="entry name" value="WH-like_DNA-bd_sf"/>
</dbReference>
<dbReference type="OrthoDB" id="9808017at2"/>
<accession>A0A1M5USW7</accession>
<dbReference type="GO" id="GO:0003677">
    <property type="term" value="F:DNA binding"/>
    <property type="evidence" value="ECO:0007669"/>
    <property type="project" value="UniProtKB-KW"/>
</dbReference>
<dbReference type="InterPro" id="IPR036390">
    <property type="entry name" value="WH_DNA-bd_sf"/>
</dbReference>
<dbReference type="SUPFAM" id="SSF46785">
    <property type="entry name" value="Winged helix' DNA-binding domain"/>
    <property type="match status" value="1"/>
</dbReference>
<dbReference type="InterPro" id="IPR052509">
    <property type="entry name" value="Metal_resp_DNA-bind_regulator"/>
</dbReference>
<gene>
    <name evidence="2" type="ORF">SAMN02745823_00663</name>
</gene>
<protein>
    <submittedName>
        <fullName evidence="2">DNA-binding transcriptional regulator, PadR family</fullName>
    </submittedName>
</protein>
<dbReference type="PANTHER" id="PTHR33169:SF14">
    <property type="entry name" value="TRANSCRIPTIONAL REGULATOR RV3488"/>
    <property type="match status" value="1"/>
</dbReference>
<proteinExistence type="predicted"/>
<keyword evidence="3" id="KW-1185">Reference proteome</keyword>
<evidence type="ECO:0000313" key="3">
    <source>
        <dbReference type="Proteomes" id="UP000183995"/>
    </source>
</evidence>
<dbReference type="STRING" id="1123282.SAMN02745823_00663"/>
<organism evidence="2 3">
    <name type="scientific">Sporobacter termitidis DSM 10068</name>
    <dbReference type="NCBI Taxonomy" id="1123282"/>
    <lineage>
        <taxon>Bacteria</taxon>
        <taxon>Bacillati</taxon>
        <taxon>Bacillota</taxon>
        <taxon>Clostridia</taxon>
        <taxon>Eubacteriales</taxon>
        <taxon>Oscillospiraceae</taxon>
        <taxon>Sporobacter</taxon>
    </lineage>
</organism>
<dbReference type="Pfam" id="PF03551">
    <property type="entry name" value="PadR"/>
    <property type="match status" value="1"/>
</dbReference>
<dbReference type="PANTHER" id="PTHR33169">
    <property type="entry name" value="PADR-FAMILY TRANSCRIPTIONAL REGULATOR"/>
    <property type="match status" value="1"/>
</dbReference>
<keyword evidence="2" id="KW-0238">DNA-binding</keyword>
<feature type="domain" description="Transcription regulator PadR N-terminal" evidence="1">
    <location>
        <begin position="14"/>
        <end position="87"/>
    </location>
</feature>
<dbReference type="Proteomes" id="UP000183995">
    <property type="component" value="Unassembled WGS sequence"/>
</dbReference>
<dbReference type="InterPro" id="IPR005149">
    <property type="entry name" value="Tscrpt_reg_PadR_N"/>
</dbReference>
<dbReference type="AlphaFoldDB" id="A0A1M5USW7"/>